<evidence type="ECO:0000256" key="3">
    <source>
        <dbReference type="PROSITE-ProRule" id="PRU00339"/>
    </source>
</evidence>
<evidence type="ECO:0000313" key="6">
    <source>
        <dbReference type="EMBL" id="MEX5285731.1"/>
    </source>
</evidence>
<sequence length="572" mass="62968">MKKTMIKAVFAAALAGLSAWGAANPAAVQASAVDDALARAAGSFDASGAKPEPTKPQEPVKQKPAKPEPAKPQEPVKQKPAKPEPAKPQEPVKQKPAKPEPAKPQEPVKQKPVKQEAAKPQEPVKQKPAKPEPTKPQEPLKQKPVKQEAAKPQEPLKQKPAKQEPTKLQITPPVGQNLAGEGEIAIQSPDFKAIREGNASYQKNDLEAAYRSFNEAVKINGTNSTALINRGVVLRDMKRYDEALRDFEAAQKLEPGLALIEFEMALVHIAQNNAAEAMTHLSRSIDLQPDNSATYMYRAAVERKLGKLKEAVEDYTRSIEKGTEGDNHLRAYIERGITKEQMKDFAGAAADYTTALQIDEKSPAALNGRGVVYDKLGKYEEAVADFSKLLTILPPENTAVVYLNRAGSYRNMKRYGEAIDDFTHALEKAPDNLTVYVERALTYRMMERHEEALADLDKAVSLQPGNADLLNLRAIEKIKLQKAEGALKDLDEAIRINGTNPAFYANRAGLLENQGERERAIADYSAALRLDPSNVGCYYRRGYLYKRQGMTKESEADYKAALALQPDLPAYE</sequence>
<feature type="repeat" description="TPR" evidence="3">
    <location>
        <begin position="535"/>
        <end position="568"/>
    </location>
</feature>
<keyword evidence="7" id="KW-1185">Reference proteome</keyword>
<name>A0ABV3X6C7_9FIRM</name>
<feature type="repeat" description="TPR" evidence="3">
    <location>
        <begin position="224"/>
        <end position="257"/>
    </location>
</feature>
<accession>A0ABV3X6C7</accession>
<dbReference type="PROSITE" id="PS50005">
    <property type="entry name" value="TPR"/>
    <property type="match status" value="7"/>
</dbReference>
<feature type="repeat" description="TPR" evidence="3">
    <location>
        <begin position="363"/>
        <end position="396"/>
    </location>
</feature>
<dbReference type="SMART" id="SM00028">
    <property type="entry name" value="TPR"/>
    <property type="match status" value="11"/>
</dbReference>
<feature type="region of interest" description="Disordered" evidence="4">
    <location>
        <begin position="43"/>
        <end position="176"/>
    </location>
</feature>
<dbReference type="PANTHER" id="PTHR44858:SF1">
    <property type="entry name" value="UDP-N-ACETYLGLUCOSAMINE--PEPTIDE N-ACETYLGLUCOSAMINYLTRANSFERASE SPINDLY-RELATED"/>
    <property type="match status" value="1"/>
</dbReference>
<keyword evidence="2 3" id="KW-0802">TPR repeat</keyword>
<gene>
    <name evidence="6" type="ORF">QCO44_08815</name>
</gene>
<organism evidence="6 7">
    <name type="scientific">Selenomonas sputigena</name>
    <dbReference type="NCBI Taxonomy" id="69823"/>
    <lineage>
        <taxon>Bacteria</taxon>
        <taxon>Bacillati</taxon>
        <taxon>Bacillota</taxon>
        <taxon>Negativicutes</taxon>
        <taxon>Selenomonadales</taxon>
        <taxon>Selenomonadaceae</taxon>
        <taxon>Selenomonas</taxon>
    </lineage>
</organism>
<dbReference type="PROSITE" id="PS50293">
    <property type="entry name" value="TPR_REGION"/>
    <property type="match status" value="1"/>
</dbReference>
<feature type="compositionally biased region" description="Basic and acidic residues" evidence="4">
    <location>
        <begin position="52"/>
        <end position="165"/>
    </location>
</feature>
<dbReference type="Pfam" id="PF00515">
    <property type="entry name" value="TPR_1"/>
    <property type="match status" value="2"/>
</dbReference>
<comment type="caution">
    <text evidence="6">The sequence shown here is derived from an EMBL/GenBank/DDBJ whole genome shotgun (WGS) entry which is preliminary data.</text>
</comment>
<dbReference type="Pfam" id="PF13424">
    <property type="entry name" value="TPR_12"/>
    <property type="match status" value="1"/>
</dbReference>
<dbReference type="InterPro" id="IPR019734">
    <property type="entry name" value="TPR_rpt"/>
</dbReference>
<dbReference type="InterPro" id="IPR011990">
    <property type="entry name" value="TPR-like_helical_dom_sf"/>
</dbReference>
<keyword evidence="1" id="KW-0677">Repeat</keyword>
<dbReference type="Pfam" id="PF13414">
    <property type="entry name" value="TPR_11"/>
    <property type="match status" value="1"/>
</dbReference>
<feature type="signal peptide" evidence="5">
    <location>
        <begin position="1"/>
        <end position="21"/>
    </location>
</feature>
<keyword evidence="5" id="KW-0732">Signal</keyword>
<feature type="repeat" description="TPR" evidence="3">
    <location>
        <begin position="433"/>
        <end position="466"/>
    </location>
</feature>
<protein>
    <submittedName>
        <fullName evidence="6">Tetratricopeptide repeat protein</fullName>
    </submittedName>
</protein>
<feature type="repeat" description="TPR" evidence="3">
    <location>
        <begin position="399"/>
        <end position="432"/>
    </location>
</feature>
<feature type="repeat" description="TPR" evidence="3">
    <location>
        <begin position="258"/>
        <end position="291"/>
    </location>
</feature>
<evidence type="ECO:0000313" key="7">
    <source>
        <dbReference type="Proteomes" id="UP001559623"/>
    </source>
</evidence>
<dbReference type="RefSeq" id="WP_368847455.1">
    <property type="nucleotide sequence ID" value="NZ_CP194411.1"/>
</dbReference>
<evidence type="ECO:0000256" key="4">
    <source>
        <dbReference type="SAM" id="MobiDB-lite"/>
    </source>
</evidence>
<evidence type="ECO:0000256" key="2">
    <source>
        <dbReference type="ARBA" id="ARBA00022803"/>
    </source>
</evidence>
<dbReference type="Proteomes" id="UP001559623">
    <property type="component" value="Unassembled WGS sequence"/>
</dbReference>
<evidence type="ECO:0000256" key="5">
    <source>
        <dbReference type="SAM" id="SignalP"/>
    </source>
</evidence>
<dbReference type="InterPro" id="IPR050498">
    <property type="entry name" value="Ycf3"/>
</dbReference>
<dbReference type="EMBL" id="JARVLH010000005">
    <property type="protein sequence ID" value="MEX5285731.1"/>
    <property type="molecule type" value="Genomic_DNA"/>
</dbReference>
<proteinExistence type="predicted"/>
<feature type="chain" id="PRO_5047379832" evidence="5">
    <location>
        <begin position="22"/>
        <end position="572"/>
    </location>
</feature>
<evidence type="ECO:0000256" key="1">
    <source>
        <dbReference type="ARBA" id="ARBA00022737"/>
    </source>
</evidence>
<dbReference type="Gene3D" id="1.25.40.10">
    <property type="entry name" value="Tetratricopeptide repeat domain"/>
    <property type="match status" value="4"/>
</dbReference>
<dbReference type="PANTHER" id="PTHR44858">
    <property type="entry name" value="TETRATRICOPEPTIDE REPEAT PROTEIN 6"/>
    <property type="match status" value="1"/>
</dbReference>
<reference evidence="6 7" key="1">
    <citation type="submission" date="2023-04" db="EMBL/GenBank/DDBJ databases">
        <title>Genome Sequence of Selenomonas sputigena ATCC 33150.</title>
        <authorList>
            <person name="Miller D.P."/>
            <person name="Anvari S."/>
            <person name="Polson S.W."/>
            <person name="Macdonald M."/>
            <person name="Mcdowell J.V."/>
        </authorList>
    </citation>
    <scope>NUCLEOTIDE SEQUENCE [LARGE SCALE GENOMIC DNA]</scope>
    <source>
        <strain evidence="6 7">ATCC 33150</strain>
    </source>
</reference>
<dbReference type="SUPFAM" id="SSF48452">
    <property type="entry name" value="TPR-like"/>
    <property type="match status" value="2"/>
</dbReference>
<dbReference type="Pfam" id="PF13432">
    <property type="entry name" value="TPR_16"/>
    <property type="match status" value="1"/>
</dbReference>
<feature type="repeat" description="TPR" evidence="3">
    <location>
        <begin position="501"/>
        <end position="534"/>
    </location>
</feature>